<reference evidence="2 3" key="1">
    <citation type="submission" date="2018-10" db="EMBL/GenBank/DDBJ databases">
        <title>Genomic Encyclopedia of Type Strains, Phase IV (KMG-IV): sequencing the most valuable type-strain genomes for metagenomic binning, comparative biology and taxonomic classification.</title>
        <authorList>
            <person name="Goeker M."/>
        </authorList>
    </citation>
    <scope>NUCLEOTIDE SEQUENCE [LARGE SCALE GENOMIC DNA]</scope>
    <source>
        <strain evidence="2 3">DSM 25080</strain>
    </source>
</reference>
<keyword evidence="1" id="KW-0812">Transmembrane</keyword>
<evidence type="ECO:0000313" key="2">
    <source>
        <dbReference type="EMBL" id="RMA82153.1"/>
    </source>
</evidence>
<accession>A0A3M0AAH7</accession>
<dbReference type="Pfam" id="PF05437">
    <property type="entry name" value="AzlD"/>
    <property type="match status" value="1"/>
</dbReference>
<feature type="transmembrane region" description="Helical" evidence="1">
    <location>
        <begin position="85"/>
        <end position="102"/>
    </location>
</feature>
<evidence type="ECO:0000256" key="1">
    <source>
        <dbReference type="SAM" id="Phobius"/>
    </source>
</evidence>
<dbReference type="EMBL" id="REFJ01000001">
    <property type="protein sequence ID" value="RMA82153.1"/>
    <property type="molecule type" value="Genomic_DNA"/>
</dbReference>
<keyword evidence="1" id="KW-1133">Transmembrane helix</keyword>
<name>A0A3M0AAH7_9GAMM</name>
<proteinExistence type="predicted"/>
<dbReference type="InterPro" id="IPR008407">
    <property type="entry name" value="Brnchd-chn_aa_trnsp_AzlD"/>
</dbReference>
<dbReference type="Proteomes" id="UP000267187">
    <property type="component" value="Unassembled WGS sequence"/>
</dbReference>
<comment type="caution">
    <text evidence="2">The sequence shown here is derived from an EMBL/GenBank/DDBJ whole genome shotgun (WGS) entry which is preliminary data.</text>
</comment>
<gene>
    <name evidence="2" type="ORF">DFR27_0100</name>
</gene>
<dbReference type="OrthoDB" id="4257348at2"/>
<evidence type="ECO:0000313" key="3">
    <source>
        <dbReference type="Proteomes" id="UP000267187"/>
    </source>
</evidence>
<sequence>MIWLTIAAMFAIVFASRYIFLEPRLPIRLGTRTQRFLSFTAPAVMTAIWAPIVFIQQQQLVVSLFNPYLVGALVTAVVAFTTKRALLAAVLGIFAFAGLMLLG</sequence>
<feature type="transmembrane region" description="Helical" evidence="1">
    <location>
        <begin position="60"/>
        <end position="79"/>
    </location>
</feature>
<dbReference type="RefSeq" id="WP_121875501.1">
    <property type="nucleotide sequence ID" value="NZ_REFJ01000001.1"/>
</dbReference>
<dbReference type="AlphaFoldDB" id="A0A3M0AAH7"/>
<feature type="transmembrane region" description="Helical" evidence="1">
    <location>
        <begin position="39"/>
        <end position="55"/>
    </location>
</feature>
<organism evidence="2 3">
    <name type="scientific">Umboniibacter marinipuniceus</name>
    <dbReference type="NCBI Taxonomy" id="569599"/>
    <lineage>
        <taxon>Bacteria</taxon>
        <taxon>Pseudomonadati</taxon>
        <taxon>Pseudomonadota</taxon>
        <taxon>Gammaproteobacteria</taxon>
        <taxon>Cellvibrionales</taxon>
        <taxon>Cellvibrionaceae</taxon>
        <taxon>Umboniibacter</taxon>
    </lineage>
</organism>
<keyword evidence="1" id="KW-0472">Membrane</keyword>
<keyword evidence="3" id="KW-1185">Reference proteome</keyword>
<protein>
    <submittedName>
        <fullName evidence="2">Branched-subunit amino acid transport protein</fullName>
    </submittedName>
</protein>